<dbReference type="EMBL" id="JAMWFV010000299">
    <property type="protein sequence ID" value="MDG6146476.1"/>
    <property type="molecule type" value="Genomic_DNA"/>
</dbReference>
<dbReference type="Proteomes" id="UP001153199">
    <property type="component" value="Unassembled WGS sequence"/>
</dbReference>
<name>A0A9X4P0W8_9LACT</name>
<dbReference type="GO" id="GO:0016887">
    <property type="term" value="F:ATP hydrolysis activity"/>
    <property type="evidence" value="ECO:0007669"/>
    <property type="project" value="InterPro"/>
</dbReference>
<protein>
    <submittedName>
        <fullName evidence="2">ATP-binding cassette domain-containing protein</fullName>
    </submittedName>
</protein>
<dbReference type="InterPro" id="IPR003439">
    <property type="entry name" value="ABC_transporter-like_ATP-bd"/>
</dbReference>
<organism evidence="2 3">
    <name type="scientific">Lactococcus formosensis</name>
    <dbReference type="NCBI Taxonomy" id="1281486"/>
    <lineage>
        <taxon>Bacteria</taxon>
        <taxon>Bacillati</taxon>
        <taxon>Bacillota</taxon>
        <taxon>Bacilli</taxon>
        <taxon>Lactobacillales</taxon>
        <taxon>Streptococcaceae</taxon>
        <taxon>Lactococcus</taxon>
    </lineage>
</organism>
<dbReference type="InterPro" id="IPR027417">
    <property type="entry name" value="P-loop_NTPase"/>
</dbReference>
<comment type="caution">
    <text evidence="2">The sequence shown here is derived from an EMBL/GenBank/DDBJ whole genome shotgun (WGS) entry which is preliminary data.</text>
</comment>
<feature type="non-terminal residue" evidence="2">
    <location>
        <position position="72"/>
    </location>
</feature>
<evidence type="ECO:0000259" key="1">
    <source>
        <dbReference type="Pfam" id="PF00005"/>
    </source>
</evidence>
<proteinExistence type="predicted"/>
<keyword evidence="3" id="KW-1185">Reference proteome</keyword>
<sequence>TTLLRLLLGLRKPKSGKILINGHEVTGNWDAAHNYFSYVNQKPFMFGDTLLYNITLGRQVSDQHLKEVIHEA</sequence>
<keyword evidence="2" id="KW-0067">ATP-binding</keyword>
<dbReference type="RefSeq" id="WP_279369256.1">
    <property type="nucleotide sequence ID" value="NZ_JAMWFV010000299.1"/>
</dbReference>
<dbReference type="Gene3D" id="3.40.50.300">
    <property type="entry name" value="P-loop containing nucleotide triphosphate hydrolases"/>
    <property type="match status" value="1"/>
</dbReference>
<dbReference type="SUPFAM" id="SSF52540">
    <property type="entry name" value="P-loop containing nucleoside triphosphate hydrolases"/>
    <property type="match status" value="1"/>
</dbReference>
<reference evidence="2" key="1">
    <citation type="submission" date="2022-06" db="EMBL/GenBank/DDBJ databases">
        <title>Lactococcus from bovine mastitis in China.</title>
        <authorList>
            <person name="Lin Y."/>
            <person name="Han B."/>
        </authorList>
    </citation>
    <scope>NUCLEOTIDE SEQUENCE</scope>
    <source>
        <strain evidence="2">Ningxia-I-26</strain>
    </source>
</reference>
<dbReference type="GO" id="GO:0005524">
    <property type="term" value="F:ATP binding"/>
    <property type="evidence" value="ECO:0007669"/>
    <property type="project" value="UniProtKB-KW"/>
</dbReference>
<evidence type="ECO:0000313" key="3">
    <source>
        <dbReference type="Proteomes" id="UP001153199"/>
    </source>
</evidence>
<dbReference type="AlphaFoldDB" id="A0A9X4P0W8"/>
<accession>A0A9X4P0W8</accession>
<evidence type="ECO:0000313" key="2">
    <source>
        <dbReference type="EMBL" id="MDG6146476.1"/>
    </source>
</evidence>
<gene>
    <name evidence="2" type="ORF">NF717_12605</name>
</gene>
<feature type="domain" description="ABC transporter" evidence="1">
    <location>
        <begin position="1"/>
        <end position="68"/>
    </location>
</feature>
<dbReference type="Pfam" id="PF00005">
    <property type="entry name" value="ABC_tran"/>
    <property type="match status" value="1"/>
</dbReference>
<keyword evidence="2" id="KW-0547">Nucleotide-binding</keyword>
<feature type="non-terminal residue" evidence="2">
    <location>
        <position position="1"/>
    </location>
</feature>